<dbReference type="EMBL" id="QQNB01000002">
    <property type="protein sequence ID" value="RDE05898.1"/>
    <property type="molecule type" value="Genomic_DNA"/>
</dbReference>
<reference evidence="2 3" key="1">
    <citation type="submission" date="2018-07" db="EMBL/GenBank/DDBJ databases">
        <title>a novel species of Sphingomonas isolated from the rhizosphere soil of Araceae plant.</title>
        <authorList>
            <person name="Zhiyong W."/>
            <person name="Qinglan Z."/>
            <person name="Zhiwei F."/>
            <person name="Ding X."/>
            <person name="Gejiao W."/>
            <person name="Shixue Z."/>
        </authorList>
    </citation>
    <scope>NUCLEOTIDE SEQUENCE [LARGE SCALE GENOMIC DNA]</scope>
    <source>
        <strain evidence="2 3">WZY 27</strain>
    </source>
</reference>
<dbReference type="AlphaFoldDB" id="A0A369VU64"/>
<feature type="region of interest" description="Disordered" evidence="1">
    <location>
        <begin position="58"/>
        <end position="80"/>
    </location>
</feature>
<sequence length="250" mass="26093">MSDFVAGFSARADAAAQALTQAFALPTEGFAAADVRIRAGARPSGPVSFAPQPVGPKHFAPADREADPVEGWNPTDPERATEFTDPIATARAEGFAEGVAAALADRAAVDAEHARDRALLDGLAKALGTDARIDREGLAKGLRQTVLYLVTRLVGEVGVSGDLLAGRIDAATELLADHAESALLRVHPDDVALLEGKLPATLFAAGDPHVARGSFVLESASTIVEDGPDMWLEQLAHAIDRVALPQAMPR</sequence>
<keyword evidence="2" id="KW-0969">Cilium</keyword>
<evidence type="ECO:0000313" key="2">
    <source>
        <dbReference type="EMBL" id="RDE05898.1"/>
    </source>
</evidence>
<dbReference type="RefSeq" id="WP_114687967.1">
    <property type="nucleotide sequence ID" value="NZ_QQNB01000002.1"/>
</dbReference>
<accession>A0A369VU64</accession>
<protein>
    <submittedName>
        <fullName evidence="2">Flagellar biosynthesis protein FliH</fullName>
    </submittedName>
</protein>
<proteinExistence type="predicted"/>
<name>A0A369VU64_9SPHN</name>
<keyword evidence="2" id="KW-0282">Flagellum</keyword>
<gene>
    <name evidence="2" type="ORF">DVW87_11975</name>
</gene>
<comment type="caution">
    <text evidence="2">The sequence shown here is derived from an EMBL/GenBank/DDBJ whole genome shotgun (WGS) entry which is preliminary data.</text>
</comment>
<organism evidence="2 3">
    <name type="scientific">Sphingomonas aracearum</name>
    <dbReference type="NCBI Taxonomy" id="2283317"/>
    <lineage>
        <taxon>Bacteria</taxon>
        <taxon>Pseudomonadati</taxon>
        <taxon>Pseudomonadota</taxon>
        <taxon>Alphaproteobacteria</taxon>
        <taxon>Sphingomonadales</taxon>
        <taxon>Sphingomonadaceae</taxon>
        <taxon>Sphingomonas</taxon>
    </lineage>
</organism>
<evidence type="ECO:0000313" key="3">
    <source>
        <dbReference type="Proteomes" id="UP000253918"/>
    </source>
</evidence>
<keyword evidence="3" id="KW-1185">Reference proteome</keyword>
<dbReference type="Proteomes" id="UP000253918">
    <property type="component" value="Unassembled WGS sequence"/>
</dbReference>
<dbReference type="OrthoDB" id="7583897at2"/>
<keyword evidence="2" id="KW-0966">Cell projection</keyword>
<evidence type="ECO:0000256" key="1">
    <source>
        <dbReference type="SAM" id="MobiDB-lite"/>
    </source>
</evidence>